<dbReference type="EMBL" id="JBHRTR010000028">
    <property type="protein sequence ID" value="MFC3228483.1"/>
    <property type="molecule type" value="Genomic_DNA"/>
</dbReference>
<keyword evidence="4" id="KW-0808">Transferase</keyword>
<keyword evidence="1" id="KW-0597">Phosphoprotein</keyword>
<gene>
    <name evidence="4" type="ORF">ACFOGJ_14660</name>
</gene>
<dbReference type="Proteomes" id="UP001595528">
    <property type="component" value="Unassembled WGS sequence"/>
</dbReference>
<dbReference type="RefSeq" id="WP_379901635.1">
    <property type="nucleotide sequence ID" value="NZ_JBHRTR010000028.1"/>
</dbReference>
<dbReference type="PROSITE" id="PS50110">
    <property type="entry name" value="RESPONSE_REGULATORY"/>
    <property type="match status" value="1"/>
</dbReference>
<evidence type="ECO:0000313" key="4">
    <source>
        <dbReference type="EMBL" id="MFC3228483.1"/>
    </source>
</evidence>
<dbReference type="Gene3D" id="3.40.50.2300">
    <property type="match status" value="1"/>
</dbReference>
<dbReference type="SUPFAM" id="SSF52172">
    <property type="entry name" value="CheY-like"/>
    <property type="match status" value="1"/>
</dbReference>
<dbReference type="PANTHER" id="PTHR46663">
    <property type="entry name" value="DIGUANYLATE CYCLASE DGCT-RELATED"/>
    <property type="match status" value="1"/>
</dbReference>
<name>A0ABV7L1M2_9PROT</name>
<dbReference type="PROSITE" id="PS50887">
    <property type="entry name" value="GGDEF"/>
    <property type="match status" value="1"/>
</dbReference>
<evidence type="ECO:0000313" key="5">
    <source>
        <dbReference type="Proteomes" id="UP001595528"/>
    </source>
</evidence>
<sequence>MRILVIDDSPDDREAIRRNLRRTTELDVSEVVEAESAEQGLECLKADSFDCVLLDFSMPGASGLDLIQELHMRHPDLPMVMITGSGNERVAVDALKGGAADYVSKSEISTALLAKTIGEALDAKRQETEALRSASVDELTGLPNRRAFNERLDYLAHRAERHDIAFGIAFMDLDGLKSVNDTHGHEAGDELLRQAAARLAGCLRKSDLLARIGGDEFVAILEDLERGEPAVPQTAVDRFVTAIDGAPFDLGGIRVSAGISAGLALYPCDARSCAELLRLADEAMYRIKSARKRTIKGAGVADG</sequence>
<dbReference type="SUPFAM" id="SSF55073">
    <property type="entry name" value="Nucleotide cyclase"/>
    <property type="match status" value="1"/>
</dbReference>
<dbReference type="NCBIfam" id="TIGR00254">
    <property type="entry name" value="GGDEF"/>
    <property type="match status" value="1"/>
</dbReference>
<evidence type="ECO:0000259" key="3">
    <source>
        <dbReference type="PROSITE" id="PS50887"/>
    </source>
</evidence>
<dbReference type="InterPro" id="IPR029787">
    <property type="entry name" value="Nucleotide_cyclase"/>
</dbReference>
<evidence type="ECO:0000256" key="1">
    <source>
        <dbReference type="PROSITE-ProRule" id="PRU00169"/>
    </source>
</evidence>
<keyword evidence="4" id="KW-0548">Nucleotidyltransferase</keyword>
<dbReference type="InterPro" id="IPR043128">
    <property type="entry name" value="Rev_trsase/Diguanyl_cyclase"/>
</dbReference>
<dbReference type="EC" id="2.7.7.65" evidence="4"/>
<dbReference type="SMART" id="SM00448">
    <property type="entry name" value="REC"/>
    <property type="match status" value="1"/>
</dbReference>
<dbReference type="InterPro" id="IPR011006">
    <property type="entry name" value="CheY-like_superfamily"/>
</dbReference>
<dbReference type="Gene3D" id="3.30.70.270">
    <property type="match status" value="1"/>
</dbReference>
<dbReference type="CDD" id="cd01949">
    <property type="entry name" value="GGDEF"/>
    <property type="match status" value="1"/>
</dbReference>
<dbReference type="Pfam" id="PF00990">
    <property type="entry name" value="GGDEF"/>
    <property type="match status" value="1"/>
</dbReference>
<dbReference type="Pfam" id="PF00072">
    <property type="entry name" value="Response_reg"/>
    <property type="match status" value="1"/>
</dbReference>
<feature type="domain" description="GGDEF" evidence="3">
    <location>
        <begin position="164"/>
        <end position="300"/>
    </location>
</feature>
<accession>A0ABV7L1M2</accession>
<dbReference type="InterPro" id="IPR052163">
    <property type="entry name" value="DGC-Regulatory_Protein"/>
</dbReference>
<reference evidence="5" key="1">
    <citation type="journal article" date="2019" name="Int. J. Syst. Evol. Microbiol.">
        <title>The Global Catalogue of Microorganisms (GCM) 10K type strain sequencing project: providing services to taxonomists for standard genome sequencing and annotation.</title>
        <authorList>
            <consortium name="The Broad Institute Genomics Platform"/>
            <consortium name="The Broad Institute Genome Sequencing Center for Infectious Disease"/>
            <person name="Wu L."/>
            <person name="Ma J."/>
        </authorList>
    </citation>
    <scope>NUCLEOTIDE SEQUENCE [LARGE SCALE GENOMIC DNA]</scope>
    <source>
        <strain evidence="5">KCTC 42964</strain>
    </source>
</reference>
<organism evidence="4 5">
    <name type="scientific">Marinibaculum pumilum</name>
    <dbReference type="NCBI Taxonomy" id="1766165"/>
    <lineage>
        <taxon>Bacteria</taxon>
        <taxon>Pseudomonadati</taxon>
        <taxon>Pseudomonadota</taxon>
        <taxon>Alphaproteobacteria</taxon>
        <taxon>Rhodospirillales</taxon>
        <taxon>Rhodospirillaceae</taxon>
        <taxon>Marinibaculum</taxon>
    </lineage>
</organism>
<keyword evidence="5" id="KW-1185">Reference proteome</keyword>
<evidence type="ECO:0000259" key="2">
    <source>
        <dbReference type="PROSITE" id="PS50110"/>
    </source>
</evidence>
<dbReference type="CDD" id="cd00156">
    <property type="entry name" value="REC"/>
    <property type="match status" value="1"/>
</dbReference>
<dbReference type="PANTHER" id="PTHR46663:SF2">
    <property type="entry name" value="GGDEF DOMAIN-CONTAINING PROTEIN"/>
    <property type="match status" value="1"/>
</dbReference>
<comment type="caution">
    <text evidence="4">The sequence shown here is derived from an EMBL/GenBank/DDBJ whole genome shotgun (WGS) entry which is preliminary data.</text>
</comment>
<feature type="modified residue" description="4-aspartylphosphate" evidence="1">
    <location>
        <position position="55"/>
    </location>
</feature>
<protein>
    <submittedName>
        <fullName evidence="4">Diguanylate cyclase domain-containing protein</fullName>
        <ecNumber evidence="4">2.7.7.65</ecNumber>
    </submittedName>
</protein>
<dbReference type="GO" id="GO:0052621">
    <property type="term" value="F:diguanylate cyclase activity"/>
    <property type="evidence" value="ECO:0007669"/>
    <property type="project" value="UniProtKB-EC"/>
</dbReference>
<feature type="domain" description="Response regulatory" evidence="2">
    <location>
        <begin position="2"/>
        <end position="120"/>
    </location>
</feature>
<dbReference type="InterPro" id="IPR000160">
    <property type="entry name" value="GGDEF_dom"/>
</dbReference>
<dbReference type="InterPro" id="IPR001789">
    <property type="entry name" value="Sig_transdc_resp-reg_receiver"/>
</dbReference>
<proteinExistence type="predicted"/>
<dbReference type="SMART" id="SM00267">
    <property type="entry name" value="GGDEF"/>
    <property type="match status" value="1"/>
</dbReference>